<evidence type="ECO:0000313" key="10">
    <source>
        <dbReference type="EMBL" id="EOR01774.1"/>
    </source>
</evidence>
<name>R9AHU7_WALI9</name>
<feature type="region of interest" description="Disordered" evidence="8">
    <location>
        <begin position="162"/>
        <end position="260"/>
    </location>
</feature>
<evidence type="ECO:0000256" key="4">
    <source>
        <dbReference type="ARBA" id="ARBA00023242"/>
    </source>
</evidence>
<dbReference type="OrthoDB" id="25675at2759"/>
<dbReference type="SUPFAM" id="SSF88723">
    <property type="entry name" value="PIN domain-like"/>
    <property type="match status" value="1"/>
</dbReference>
<dbReference type="GO" id="GO:0006364">
    <property type="term" value="P:rRNA processing"/>
    <property type="evidence" value="ECO:0007669"/>
    <property type="project" value="UniProtKB-KW"/>
</dbReference>
<dbReference type="InterPro" id="IPR057776">
    <property type="entry name" value="UTP23_sensor"/>
</dbReference>
<dbReference type="GO" id="GO:0032040">
    <property type="term" value="C:small-subunit processome"/>
    <property type="evidence" value="ECO:0007669"/>
    <property type="project" value="InterPro"/>
</dbReference>
<gene>
    <name evidence="10" type="ORF">J056_004010</name>
</gene>
<dbReference type="STRING" id="1299270.R9AHU7"/>
<accession>R9AHU7</accession>
<sequence>MRQKRAKAYERLMTAYERYFRYRQPYQILIDDAFALNLHRAQLSPQKQCDMVMRSETKIMITQCTMQALYARGPECQPAVDLAKSFERRKCNHRETIPVHECIKSVVGDTNKHRYVIATTNTELRKHLHSIPGIPILHYNRMVIVLEPPSDATSNRIKQIEGEKVSQSVVEKKVLDGQAKEEAGEKPREENSEQPKKKKRKGPKGPNPLAAKKKKPEKSKPQKHDTDKDDKDAPKKKRSRRRNKIGGDSGSADTPTPATA</sequence>
<dbReference type="InterPro" id="IPR006984">
    <property type="entry name" value="Fcf1/UTP23"/>
</dbReference>
<feature type="domain" description="UTP23 sensor motif region" evidence="9">
    <location>
        <begin position="197"/>
        <end position="215"/>
    </location>
</feature>
<keyword evidence="2" id="KW-0690">Ribosome biogenesis</keyword>
<comment type="subcellular location">
    <subcellularLocation>
        <location evidence="1">Nucleus</location>
        <location evidence="1">Nucleolus</location>
    </subcellularLocation>
</comment>
<comment type="similarity">
    <text evidence="6">Belongs to the UTP23/FCF1 family. UTP23 subfamily.</text>
</comment>
<feature type="compositionally biased region" description="Basic residues" evidence="8">
    <location>
        <begin position="234"/>
        <end position="244"/>
    </location>
</feature>
<dbReference type="PANTHER" id="PTHR12416">
    <property type="entry name" value="RRNA-PROCESSING PROTEIN UTP23 HOMOLOG"/>
    <property type="match status" value="1"/>
</dbReference>
<dbReference type="InterPro" id="IPR029060">
    <property type="entry name" value="PIN-like_dom_sf"/>
</dbReference>
<dbReference type="EMBL" id="KE007229">
    <property type="protein sequence ID" value="EOR01774.1"/>
    <property type="molecule type" value="Genomic_DNA"/>
</dbReference>
<evidence type="ECO:0000256" key="2">
    <source>
        <dbReference type="ARBA" id="ARBA00022517"/>
    </source>
</evidence>
<evidence type="ECO:0000256" key="1">
    <source>
        <dbReference type="ARBA" id="ARBA00004604"/>
    </source>
</evidence>
<dbReference type="RefSeq" id="XP_009267494.1">
    <property type="nucleotide sequence ID" value="XM_009269219.1"/>
</dbReference>
<dbReference type="FunFam" id="3.40.50.1010:FF:000006">
    <property type="entry name" value="rRNA-processing protein UTP23 homolog"/>
    <property type="match status" value="1"/>
</dbReference>
<protein>
    <recommendedName>
        <fullName evidence="7">U three protein 23</fullName>
    </recommendedName>
</protein>
<feature type="compositionally biased region" description="Basic and acidic residues" evidence="8">
    <location>
        <begin position="218"/>
        <end position="233"/>
    </location>
</feature>
<evidence type="ECO:0000313" key="11">
    <source>
        <dbReference type="Proteomes" id="UP000014064"/>
    </source>
</evidence>
<organism evidence="10 11">
    <name type="scientific">Wallemia ichthyophaga (strain EXF-994 / CBS 113033)</name>
    <dbReference type="NCBI Taxonomy" id="1299270"/>
    <lineage>
        <taxon>Eukaryota</taxon>
        <taxon>Fungi</taxon>
        <taxon>Dikarya</taxon>
        <taxon>Basidiomycota</taxon>
        <taxon>Wallemiomycotina</taxon>
        <taxon>Wallemiomycetes</taxon>
        <taxon>Wallemiales</taxon>
        <taxon>Wallemiaceae</taxon>
        <taxon>Wallemia</taxon>
    </lineage>
</organism>
<keyword evidence="3" id="KW-0698">rRNA processing</keyword>
<comment type="function">
    <text evidence="5">Involved in rRNA-processing and ribosome biogenesis.</text>
</comment>
<evidence type="ECO:0000256" key="8">
    <source>
        <dbReference type="SAM" id="MobiDB-lite"/>
    </source>
</evidence>
<evidence type="ECO:0000256" key="6">
    <source>
        <dbReference type="ARBA" id="ARBA00038503"/>
    </source>
</evidence>
<feature type="compositionally biased region" description="Polar residues" evidence="8">
    <location>
        <begin position="251"/>
        <end position="260"/>
    </location>
</feature>
<evidence type="ECO:0000256" key="7">
    <source>
        <dbReference type="ARBA" id="ARBA00076388"/>
    </source>
</evidence>
<dbReference type="HOGENOM" id="CLU_053567_2_1_1"/>
<dbReference type="AlphaFoldDB" id="R9AHU7"/>
<dbReference type="Pfam" id="PF04900">
    <property type="entry name" value="Fcf1"/>
    <property type="match status" value="1"/>
</dbReference>
<dbReference type="Pfam" id="PF24779">
    <property type="entry name" value="UTP23_sensor"/>
    <property type="match status" value="1"/>
</dbReference>
<dbReference type="GeneID" id="20376962"/>
<evidence type="ECO:0000256" key="3">
    <source>
        <dbReference type="ARBA" id="ARBA00022552"/>
    </source>
</evidence>
<dbReference type="Proteomes" id="UP000014064">
    <property type="component" value="Unassembled WGS sequence"/>
</dbReference>
<evidence type="ECO:0000259" key="9">
    <source>
        <dbReference type="Pfam" id="PF24779"/>
    </source>
</evidence>
<feature type="compositionally biased region" description="Basic and acidic residues" evidence="8">
    <location>
        <begin position="162"/>
        <end position="195"/>
    </location>
</feature>
<dbReference type="Gene3D" id="3.40.50.1010">
    <property type="entry name" value="5'-nuclease"/>
    <property type="match status" value="1"/>
</dbReference>
<dbReference type="eggNOG" id="KOG3164">
    <property type="taxonomic scope" value="Eukaryota"/>
</dbReference>
<reference evidence="11" key="1">
    <citation type="journal article" date="2013" name="BMC Genomics">
        <title>Genome and transcriptome sequencing of the halophilic fungus Wallemia ichthyophaga: haloadaptations present and absent.</title>
        <authorList>
            <person name="Zajc J."/>
            <person name="Liu Y."/>
            <person name="Dai W."/>
            <person name="Yang Z."/>
            <person name="Hu J."/>
            <person name="Gostincar C."/>
            <person name="Gunde-Cimerman N."/>
        </authorList>
    </citation>
    <scope>NUCLEOTIDE SEQUENCE [LARGE SCALE GENOMIC DNA]</scope>
    <source>
        <strain evidence="11">EXF-994 / CBS 113033</strain>
    </source>
</reference>
<dbReference type="CDD" id="cd09865">
    <property type="entry name" value="PIN_ScUtp23p-like"/>
    <property type="match status" value="1"/>
</dbReference>
<keyword evidence="4" id="KW-0539">Nucleus</keyword>
<dbReference type="OMA" id="CCMQALY"/>
<evidence type="ECO:0000256" key="5">
    <source>
        <dbReference type="ARBA" id="ARBA00037300"/>
    </source>
</evidence>
<dbReference type="KEGG" id="wic:J056_004010"/>
<keyword evidence="11" id="KW-1185">Reference proteome</keyword>
<proteinExistence type="inferred from homology"/>